<evidence type="ECO:0000313" key="2">
    <source>
        <dbReference type="Proteomes" id="UP000223311"/>
    </source>
</evidence>
<organism evidence="1 2">
    <name type="scientific">Bacillus wiedmannii</name>
    <dbReference type="NCBI Taxonomy" id="1890302"/>
    <lineage>
        <taxon>Bacteria</taxon>
        <taxon>Bacillati</taxon>
        <taxon>Bacillota</taxon>
        <taxon>Bacilli</taxon>
        <taxon>Bacillales</taxon>
        <taxon>Bacillaceae</taxon>
        <taxon>Bacillus</taxon>
        <taxon>Bacillus cereus group</taxon>
    </lineage>
</organism>
<comment type="caution">
    <text evidence="1">The sequence shown here is derived from an EMBL/GenBank/DDBJ whole genome shotgun (WGS) entry which is preliminary data.</text>
</comment>
<name>A0A2B5J3Z1_9BACI</name>
<proteinExistence type="predicted"/>
<dbReference type="Proteomes" id="UP000223311">
    <property type="component" value="Unassembled WGS sequence"/>
</dbReference>
<dbReference type="AlphaFoldDB" id="A0A2B5J3Z1"/>
<accession>A0A2B5J3Z1</accession>
<reference evidence="1 2" key="1">
    <citation type="submission" date="2017-09" db="EMBL/GenBank/DDBJ databases">
        <title>Large-scale bioinformatics analysis of Bacillus genomes uncovers conserved roles of natural products in bacterial physiology.</title>
        <authorList>
            <consortium name="Agbiome Team Llc"/>
            <person name="Bleich R.M."/>
            <person name="Grubbs K.J."/>
            <person name="Santa Maria K.C."/>
            <person name="Allen S.E."/>
            <person name="Farag S."/>
            <person name="Shank E.A."/>
            <person name="Bowers A."/>
        </authorList>
    </citation>
    <scope>NUCLEOTIDE SEQUENCE [LARGE SCALE GENOMIC DNA]</scope>
    <source>
        <strain evidence="1 2">AFS080080</strain>
    </source>
</reference>
<dbReference type="EMBL" id="NVGE01000011">
    <property type="protein sequence ID" value="PFZ31800.1"/>
    <property type="molecule type" value="Genomic_DNA"/>
</dbReference>
<evidence type="ECO:0000313" key="1">
    <source>
        <dbReference type="EMBL" id="PFZ31800.1"/>
    </source>
</evidence>
<sequence>MSYTLVHHITIEYRGEYIFGIIRKNTLYFSGEVYIKIHIEESKKTPPKFPFEKGEVRWSFLLYK</sequence>
<gene>
    <name evidence="1" type="ORF">COL66_11190</name>
</gene>
<protein>
    <submittedName>
        <fullName evidence="1">Uncharacterized protein</fullName>
    </submittedName>
</protein>